<dbReference type="Proteomes" id="UP000319731">
    <property type="component" value="Unassembled WGS sequence"/>
</dbReference>
<evidence type="ECO:0000256" key="2">
    <source>
        <dbReference type="ARBA" id="ARBA00034534"/>
    </source>
</evidence>
<feature type="compositionally biased region" description="Polar residues" evidence="4">
    <location>
        <begin position="437"/>
        <end position="447"/>
    </location>
</feature>
<feature type="compositionally biased region" description="Basic and acidic residues" evidence="4">
    <location>
        <begin position="23"/>
        <end position="64"/>
    </location>
</feature>
<comment type="similarity">
    <text evidence="1">Belongs to the CACTIN family.</text>
</comment>
<dbReference type="InterPro" id="IPR018816">
    <property type="entry name" value="Cactin_central"/>
</dbReference>
<dbReference type="Pfam" id="PF10312">
    <property type="entry name" value="Cactin_mid"/>
    <property type="match status" value="1"/>
</dbReference>
<feature type="region of interest" description="Disordered" evidence="4">
    <location>
        <begin position="1"/>
        <end position="98"/>
    </location>
</feature>
<keyword evidence="3" id="KW-0175">Coiled coil</keyword>
<feature type="compositionally biased region" description="Basic and acidic residues" evidence="4">
    <location>
        <begin position="75"/>
        <end position="96"/>
    </location>
</feature>
<feature type="domain" description="Splicing factor cactin central" evidence="6">
    <location>
        <begin position="188"/>
        <end position="376"/>
    </location>
</feature>
<evidence type="ECO:0000256" key="1">
    <source>
        <dbReference type="ARBA" id="ARBA00006895"/>
    </source>
</evidence>
<dbReference type="GO" id="GO:0005737">
    <property type="term" value="C:cytoplasm"/>
    <property type="evidence" value="ECO:0007669"/>
    <property type="project" value="TreeGrafter"/>
</dbReference>
<dbReference type="AlphaFoldDB" id="A0A507C325"/>
<dbReference type="EMBL" id="QEAO01000037">
    <property type="protein sequence ID" value="TPX31913.1"/>
    <property type="molecule type" value="Genomic_DNA"/>
</dbReference>
<feature type="compositionally biased region" description="Basic and acidic residues" evidence="4">
    <location>
        <begin position="1"/>
        <end position="15"/>
    </location>
</feature>
<dbReference type="OrthoDB" id="265955at2759"/>
<reference evidence="7 8" key="1">
    <citation type="journal article" date="2019" name="Sci. Rep.">
        <title>Comparative genomics of chytrid fungi reveal insights into the obligate biotrophic and pathogenic lifestyle of Synchytrium endobioticum.</title>
        <authorList>
            <person name="van de Vossenberg B.T.L.H."/>
            <person name="Warris S."/>
            <person name="Nguyen H.D.T."/>
            <person name="van Gent-Pelzer M.P.E."/>
            <person name="Joly D.L."/>
            <person name="van de Geest H.C."/>
            <person name="Bonants P.J.M."/>
            <person name="Smith D.S."/>
            <person name="Levesque C.A."/>
            <person name="van der Lee T.A.J."/>
        </authorList>
    </citation>
    <scope>NUCLEOTIDE SEQUENCE [LARGE SCALE GENOMIC DNA]</scope>
    <source>
        <strain evidence="7 8">JEL517</strain>
    </source>
</reference>
<evidence type="ECO:0000259" key="5">
    <source>
        <dbReference type="Pfam" id="PF09732"/>
    </source>
</evidence>
<proteinExistence type="inferred from homology"/>
<dbReference type="GO" id="GO:0045292">
    <property type="term" value="P:mRNA cis splicing, via spliceosome"/>
    <property type="evidence" value="ECO:0007669"/>
    <property type="project" value="TreeGrafter"/>
</dbReference>
<feature type="coiled-coil region" evidence="3">
    <location>
        <begin position="381"/>
        <end position="412"/>
    </location>
</feature>
<evidence type="ECO:0000256" key="3">
    <source>
        <dbReference type="SAM" id="Coils"/>
    </source>
</evidence>
<dbReference type="PANTHER" id="PTHR21737">
    <property type="entry name" value="POLYGLUTAMINE BINDING PROTEIN 1/MARVEL MEMBRANE-ASSOCIATING DOMAIN CONTAINING 3"/>
    <property type="match status" value="1"/>
</dbReference>
<dbReference type="STRING" id="1806994.A0A507C325"/>
<name>A0A507C325_9FUNG</name>
<gene>
    <name evidence="7" type="ORF">SmJEL517_g04859</name>
</gene>
<dbReference type="GO" id="GO:0005681">
    <property type="term" value="C:spliceosomal complex"/>
    <property type="evidence" value="ECO:0007669"/>
    <property type="project" value="TreeGrafter"/>
</dbReference>
<protein>
    <recommendedName>
        <fullName evidence="2">Splicing factor Cactin</fullName>
    </recommendedName>
</protein>
<dbReference type="RefSeq" id="XP_031023224.1">
    <property type="nucleotide sequence ID" value="XM_031170787.1"/>
</dbReference>
<evidence type="ECO:0000256" key="4">
    <source>
        <dbReference type="SAM" id="MobiDB-lite"/>
    </source>
</evidence>
<dbReference type="SMART" id="SM01050">
    <property type="entry name" value="CactinC_cactus"/>
    <property type="match status" value="1"/>
</dbReference>
<dbReference type="InterPro" id="IPR019134">
    <property type="entry name" value="Cactin_C"/>
</dbReference>
<organism evidence="7 8">
    <name type="scientific">Synchytrium microbalum</name>
    <dbReference type="NCBI Taxonomy" id="1806994"/>
    <lineage>
        <taxon>Eukaryota</taxon>
        <taxon>Fungi</taxon>
        <taxon>Fungi incertae sedis</taxon>
        <taxon>Chytridiomycota</taxon>
        <taxon>Chytridiomycota incertae sedis</taxon>
        <taxon>Chytridiomycetes</taxon>
        <taxon>Synchytriales</taxon>
        <taxon>Synchytriaceae</taxon>
        <taxon>Synchytrium</taxon>
    </lineage>
</organism>
<evidence type="ECO:0000259" key="6">
    <source>
        <dbReference type="Pfam" id="PF10312"/>
    </source>
</evidence>
<evidence type="ECO:0000313" key="8">
    <source>
        <dbReference type="Proteomes" id="UP000319731"/>
    </source>
</evidence>
<accession>A0A507C325</accession>
<feature type="compositionally biased region" description="Acidic residues" evidence="4">
    <location>
        <begin position="451"/>
        <end position="460"/>
    </location>
</feature>
<keyword evidence="8" id="KW-1185">Reference proteome</keyword>
<dbReference type="Pfam" id="PF09732">
    <property type="entry name" value="CactinC_cactus"/>
    <property type="match status" value="1"/>
</dbReference>
<comment type="caution">
    <text evidence="7">The sequence shown here is derived from an EMBL/GenBank/DDBJ whole genome shotgun (WGS) entry which is preliminary data.</text>
</comment>
<dbReference type="GeneID" id="42006084"/>
<feature type="region of interest" description="Disordered" evidence="4">
    <location>
        <begin position="412"/>
        <end position="479"/>
    </location>
</feature>
<sequence>MSGRDRDRYDDDRRSRYSSSRMDAYDERGDRNNSSSDKRKRERDVSPTSDKEEDRGRSHKDSSSSKKSKKKRNRSTSEEHRLKKEERKKLKEEYQLQKESQFAEQMGVNLGYDNKDNPFGDSNLGSKFVWFKKREKEAKQGMTSDERSRRDVDKTREKQTELERLTKRRAEREIEMQLREQEQTRMARDAERAQLGDWEEREKDFHLSQAKTRAQIRIKEGRAKPIDVLAMNISLASDSEIAEEFDALGLEPDADEPYKIFDNLNKKEVEDLHTDIQLYLELEKNAENQAFWQAMMVICDDELSKARGTTRQTIDKNVEAEINNMLSNKTPTQLSALQRQVEDTLAKGGTIEVEYWEAVLKAIIVNRSKTKLSDIHYAMLLKRREQLRKRQLEQAEEVRAELAKNRRTFRESLVSSGLNNSNNDDKEGDDDEEQTVAAASSSSNVRIQQAIEDEEDDANLNEEYNPRMSPPPHELSRDDRQLPVYTPEQDAQELHEARQRVLNNHKQVIPLSSVLKMAKPVERPNMSAEELFVAKASEAMESDEVAFGTSDEVDLSTQAYTWQDKYRPRKPRYFNRVQAGFEWNKYNQTHYDPDNPPPKVVQGYKFNIFYPDLIDRGKAPTYKIERDAGWPDTALIRFIAGPPYEDIAFRIVNREWEHSHKKGFKSSFDRGVLQLHFNFKRAYYRR</sequence>
<feature type="compositionally biased region" description="Low complexity" evidence="4">
    <location>
        <begin position="412"/>
        <end position="422"/>
    </location>
</feature>
<dbReference type="PANTHER" id="PTHR21737:SF4">
    <property type="entry name" value="SPLICING FACTOR CACTIN"/>
    <property type="match status" value="1"/>
</dbReference>
<evidence type="ECO:0000313" key="7">
    <source>
        <dbReference type="EMBL" id="TPX31913.1"/>
    </source>
</evidence>
<feature type="region of interest" description="Disordered" evidence="4">
    <location>
        <begin position="135"/>
        <end position="163"/>
    </location>
</feature>
<feature type="domain" description="Splicing factor Cactin C-terminal" evidence="5">
    <location>
        <begin position="562"/>
        <end position="686"/>
    </location>
</feature>